<evidence type="ECO:0000313" key="3">
    <source>
        <dbReference type="Proteomes" id="UP000031668"/>
    </source>
</evidence>
<keyword evidence="1" id="KW-1133">Transmembrane helix</keyword>
<proteinExistence type="predicted"/>
<protein>
    <submittedName>
        <fullName evidence="2">Uncharacterized protein</fullName>
    </submittedName>
</protein>
<accession>A0A0C2IUD6</accession>
<name>A0A0C2IUD6_THEKT</name>
<dbReference type="EMBL" id="JWZT01005615">
    <property type="protein sequence ID" value="KII60462.1"/>
    <property type="molecule type" value="Genomic_DNA"/>
</dbReference>
<reference evidence="2 3" key="1">
    <citation type="journal article" date="2014" name="Genome Biol. Evol.">
        <title>The genome of the myxosporean Thelohanellus kitauei shows adaptations to nutrient acquisition within its fish host.</title>
        <authorList>
            <person name="Yang Y."/>
            <person name="Xiong J."/>
            <person name="Zhou Z."/>
            <person name="Huo F."/>
            <person name="Miao W."/>
            <person name="Ran C."/>
            <person name="Liu Y."/>
            <person name="Zhang J."/>
            <person name="Feng J."/>
            <person name="Wang M."/>
            <person name="Wang M."/>
            <person name="Wang L."/>
            <person name="Yao B."/>
        </authorList>
    </citation>
    <scope>NUCLEOTIDE SEQUENCE [LARGE SCALE GENOMIC DNA]</scope>
    <source>
        <strain evidence="2">Wuqing</strain>
    </source>
</reference>
<organism evidence="2 3">
    <name type="scientific">Thelohanellus kitauei</name>
    <name type="common">Myxosporean</name>
    <dbReference type="NCBI Taxonomy" id="669202"/>
    <lineage>
        <taxon>Eukaryota</taxon>
        <taxon>Metazoa</taxon>
        <taxon>Cnidaria</taxon>
        <taxon>Myxozoa</taxon>
        <taxon>Myxosporea</taxon>
        <taxon>Bivalvulida</taxon>
        <taxon>Platysporina</taxon>
        <taxon>Myxobolidae</taxon>
        <taxon>Thelohanellus</taxon>
    </lineage>
</organism>
<feature type="transmembrane region" description="Helical" evidence="1">
    <location>
        <begin position="17"/>
        <end position="37"/>
    </location>
</feature>
<dbReference type="Proteomes" id="UP000031668">
    <property type="component" value="Unassembled WGS sequence"/>
</dbReference>
<sequence>MTEAFKYTWLLLKEEPVYIPLIFMITGTGVISVFFVLKDFRSWWSKLILLVIDVLFCLFIFIAALEPESTYKNIQQRKDNISFTLKNCKVSAFEAQQAGLLGTTKDAWSCPDGITRYLPVKYRPEAGSSEKMQSELH</sequence>
<gene>
    <name evidence="2" type="ORF">RF11_11444</name>
</gene>
<dbReference type="AlphaFoldDB" id="A0A0C2IUD6"/>
<feature type="transmembrane region" description="Helical" evidence="1">
    <location>
        <begin position="44"/>
        <end position="65"/>
    </location>
</feature>
<keyword evidence="3" id="KW-1185">Reference proteome</keyword>
<keyword evidence="1" id="KW-0812">Transmembrane</keyword>
<comment type="caution">
    <text evidence="2">The sequence shown here is derived from an EMBL/GenBank/DDBJ whole genome shotgun (WGS) entry which is preliminary data.</text>
</comment>
<evidence type="ECO:0000256" key="1">
    <source>
        <dbReference type="SAM" id="Phobius"/>
    </source>
</evidence>
<keyword evidence="1" id="KW-0472">Membrane</keyword>
<evidence type="ECO:0000313" key="2">
    <source>
        <dbReference type="EMBL" id="KII60462.1"/>
    </source>
</evidence>